<evidence type="ECO:0000256" key="3">
    <source>
        <dbReference type="SAM" id="SignalP"/>
    </source>
</evidence>
<keyword evidence="2" id="KW-1133">Transmembrane helix</keyword>
<accession>B8M518</accession>
<proteinExistence type="predicted"/>
<protein>
    <recommendedName>
        <fullName evidence="6">GPI anchored protein</fullName>
    </recommendedName>
</protein>
<dbReference type="AlphaFoldDB" id="B8M518"/>
<dbReference type="HOGENOM" id="CLU_1497204_0_0_1"/>
<dbReference type="OMA" id="MHFASAT"/>
<evidence type="ECO:0000313" key="5">
    <source>
        <dbReference type="Proteomes" id="UP000001745"/>
    </source>
</evidence>
<evidence type="ECO:0000313" key="4">
    <source>
        <dbReference type="EMBL" id="EED19624.1"/>
    </source>
</evidence>
<keyword evidence="2" id="KW-0812">Transmembrane</keyword>
<dbReference type="Proteomes" id="UP000001745">
    <property type="component" value="Unassembled WGS sequence"/>
</dbReference>
<dbReference type="InParanoid" id="B8M518"/>
<feature type="transmembrane region" description="Helical" evidence="2">
    <location>
        <begin position="158"/>
        <end position="179"/>
    </location>
</feature>
<dbReference type="GeneID" id="8099024"/>
<organism evidence="4 5">
    <name type="scientific">Talaromyces stipitatus (strain ATCC 10500 / CBS 375.48 / QM 6759 / NRRL 1006)</name>
    <name type="common">Penicillium stipitatum</name>
    <dbReference type="NCBI Taxonomy" id="441959"/>
    <lineage>
        <taxon>Eukaryota</taxon>
        <taxon>Fungi</taxon>
        <taxon>Dikarya</taxon>
        <taxon>Ascomycota</taxon>
        <taxon>Pezizomycotina</taxon>
        <taxon>Eurotiomycetes</taxon>
        <taxon>Eurotiomycetidae</taxon>
        <taxon>Eurotiales</taxon>
        <taxon>Trichocomaceae</taxon>
        <taxon>Talaromyces</taxon>
        <taxon>Talaromyces sect. Talaromyces</taxon>
    </lineage>
</organism>
<sequence length="180" mass="17362">MLHSIFLAVLIALGPSAVLASPGVNDLPPPITGIVSSAMSLASSYESEYTTIPPDAQSAVSSALSLASSYDSYGNIEASSARSLASSYASEYGDGGSDSTPTTTSSSGSQATLTGTSTGSGSRGSTTITRTTDLAGATATSASATGGATLNKAPVVPVGGGMMATMGVLAASIGALAVIL</sequence>
<feature type="signal peptide" evidence="3">
    <location>
        <begin position="1"/>
        <end position="20"/>
    </location>
</feature>
<evidence type="ECO:0000256" key="1">
    <source>
        <dbReference type="SAM" id="MobiDB-lite"/>
    </source>
</evidence>
<feature type="region of interest" description="Disordered" evidence="1">
    <location>
        <begin position="90"/>
        <end position="133"/>
    </location>
</feature>
<feature type="chain" id="PRO_5002877290" description="GPI anchored protein" evidence="3">
    <location>
        <begin position="21"/>
        <end position="180"/>
    </location>
</feature>
<evidence type="ECO:0000256" key="2">
    <source>
        <dbReference type="SAM" id="Phobius"/>
    </source>
</evidence>
<feature type="compositionally biased region" description="Low complexity" evidence="1">
    <location>
        <begin position="97"/>
        <end position="133"/>
    </location>
</feature>
<dbReference type="EMBL" id="EQ962654">
    <property type="protein sequence ID" value="EED19624.1"/>
    <property type="molecule type" value="Genomic_DNA"/>
</dbReference>
<keyword evidence="2" id="KW-0472">Membrane</keyword>
<keyword evidence="3" id="KW-0732">Signal</keyword>
<keyword evidence="5" id="KW-1185">Reference proteome</keyword>
<dbReference type="RefSeq" id="XP_002480058.1">
    <property type="nucleotide sequence ID" value="XM_002480013.1"/>
</dbReference>
<name>B8M518_TALSN</name>
<evidence type="ECO:0008006" key="6">
    <source>
        <dbReference type="Google" id="ProtNLM"/>
    </source>
</evidence>
<dbReference type="VEuPathDB" id="FungiDB:TSTA_029050"/>
<gene>
    <name evidence="4" type="ORF">TSTA_029050</name>
</gene>
<reference evidence="5" key="1">
    <citation type="journal article" date="2015" name="Genome Announc.">
        <title>Genome sequence of the AIDS-associated pathogen Penicillium marneffei (ATCC18224) and its near taxonomic relative Talaromyces stipitatus (ATCC10500).</title>
        <authorList>
            <person name="Nierman W.C."/>
            <person name="Fedorova-Abrams N.D."/>
            <person name="Andrianopoulos A."/>
        </authorList>
    </citation>
    <scope>NUCLEOTIDE SEQUENCE [LARGE SCALE GENOMIC DNA]</scope>
    <source>
        <strain evidence="5">ATCC 10500 / CBS 375.48 / QM 6759 / NRRL 1006</strain>
    </source>
</reference>